<evidence type="ECO:0000313" key="7">
    <source>
        <dbReference type="EMBL" id="HEM67707.1"/>
    </source>
</evidence>
<evidence type="ECO:0000259" key="6">
    <source>
        <dbReference type="Pfam" id="PF00294"/>
    </source>
</evidence>
<accession>A0A7J2U5V9</accession>
<evidence type="ECO:0000256" key="1">
    <source>
        <dbReference type="ARBA" id="ARBA00010688"/>
    </source>
</evidence>
<comment type="similarity">
    <text evidence="1">Belongs to the carbohydrate kinase PfkB family.</text>
</comment>
<dbReference type="InterPro" id="IPR050306">
    <property type="entry name" value="PfkB_Carbo_kinase"/>
</dbReference>
<dbReference type="InterPro" id="IPR011611">
    <property type="entry name" value="PfkB_dom"/>
</dbReference>
<keyword evidence="5" id="KW-0067">ATP-binding</keyword>
<dbReference type="Gene3D" id="3.40.1190.20">
    <property type="match status" value="1"/>
</dbReference>
<proteinExistence type="inferred from homology"/>
<dbReference type="Pfam" id="PF00294">
    <property type="entry name" value="PfkB"/>
    <property type="match status" value="1"/>
</dbReference>
<dbReference type="PROSITE" id="PS00584">
    <property type="entry name" value="PFKB_KINASES_2"/>
    <property type="match status" value="1"/>
</dbReference>
<comment type="caution">
    <text evidence="7">The sequence shown here is derived from an EMBL/GenBank/DDBJ whole genome shotgun (WGS) entry which is preliminary data.</text>
</comment>
<organism evidence="7">
    <name type="scientific">Ignisphaera aggregans</name>
    <dbReference type="NCBI Taxonomy" id="334771"/>
    <lineage>
        <taxon>Archaea</taxon>
        <taxon>Thermoproteota</taxon>
        <taxon>Thermoprotei</taxon>
        <taxon>Desulfurococcales</taxon>
        <taxon>Desulfurococcaceae</taxon>
        <taxon>Ignisphaera</taxon>
    </lineage>
</organism>
<dbReference type="GO" id="GO:0016301">
    <property type="term" value="F:kinase activity"/>
    <property type="evidence" value="ECO:0007669"/>
    <property type="project" value="UniProtKB-KW"/>
</dbReference>
<dbReference type="GO" id="GO:0005524">
    <property type="term" value="F:ATP binding"/>
    <property type="evidence" value="ECO:0007669"/>
    <property type="project" value="UniProtKB-KW"/>
</dbReference>
<evidence type="ECO:0000256" key="2">
    <source>
        <dbReference type="ARBA" id="ARBA00022679"/>
    </source>
</evidence>
<protein>
    <submittedName>
        <fullName evidence="7">Sugar kinase</fullName>
    </submittedName>
</protein>
<evidence type="ECO:0000256" key="4">
    <source>
        <dbReference type="ARBA" id="ARBA00022777"/>
    </source>
</evidence>
<dbReference type="InterPro" id="IPR002173">
    <property type="entry name" value="Carboh/pur_kinase_PfkB_CS"/>
</dbReference>
<evidence type="ECO:0000256" key="3">
    <source>
        <dbReference type="ARBA" id="ARBA00022741"/>
    </source>
</evidence>
<keyword evidence="3" id="KW-0547">Nucleotide-binding</keyword>
<dbReference type="CDD" id="cd01166">
    <property type="entry name" value="KdgK"/>
    <property type="match status" value="1"/>
</dbReference>
<keyword evidence="4 7" id="KW-0418">Kinase</keyword>
<dbReference type="PANTHER" id="PTHR43085:SF1">
    <property type="entry name" value="PSEUDOURIDINE KINASE-RELATED"/>
    <property type="match status" value="1"/>
</dbReference>
<gene>
    <name evidence="7" type="ORF">ENO26_09145</name>
</gene>
<evidence type="ECO:0000256" key="5">
    <source>
        <dbReference type="ARBA" id="ARBA00022840"/>
    </source>
</evidence>
<dbReference type="EMBL" id="DSEU01000063">
    <property type="protein sequence ID" value="HEM67707.1"/>
    <property type="molecule type" value="Genomic_DNA"/>
</dbReference>
<dbReference type="SUPFAM" id="SSF53613">
    <property type="entry name" value="Ribokinase-like"/>
    <property type="match status" value="1"/>
</dbReference>
<sequence length="320" mass="34782">MVFDVVSLGEILVEFVRKEKDVMHTVPGDYVGPFPSGAPAITIDTCARLGLRTGFIGVVGADDFGEMLVERLRSDGVDVSRIRVDRESATAMAFVAYRSDGSRRFVFTLKFSASAKLSSNDIDPDYVARASVLHVSGSTMYISKLARDACVKAVEVAKSSGRVVSLDPNIRLELESIERIREILGSVIKYTDIVLSGEDELLMVTATNDIYTAIRRAFEWGPDVEIVVVKRGKKGSLAVTRSGDAIEAPALLVKEVDPTGAGDVFNAAFIYGYIKSWKLDRALLFANAAGAIKVGRVGPMEGPKSYNEVVELAHEKGYEF</sequence>
<feature type="domain" description="Carbohydrate kinase PfkB" evidence="6">
    <location>
        <begin position="4"/>
        <end position="301"/>
    </location>
</feature>
<reference evidence="7" key="1">
    <citation type="journal article" date="2020" name="mSystems">
        <title>Genome- and Community-Level Interaction Insights into Carbon Utilization and Element Cycling Functions of Hydrothermarchaeota in Hydrothermal Sediment.</title>
        <authorList>
            <person name="Zhou Z."/>
            <person name="Liu Y."/>
            <person name="Xu W."/>
            <person name="Pan J."/>
            <person name="Luo Z.H."/>
            <person name="Li M."/>
        </authorList>
    </citation>
    <scope>NUCLEOTIDE SEQUENCE [LARGE SCALE GENOMIC DNA]</scope>
    <source>
        <strain evidence="7">SpSt-125</strain>
    </source>
</reference>
<dbReference type="AlphaFoldDB" id="A0A7J2U5V9"/>
<dbReference type="PANTHER" id="PTHR43085">
    <property type="entry name" value="HEXOKINASE FAMILY MEMBER"/>
    <property type="match status" value="1"/>
</dbReference>
<keyword evidence="2" id="KW-0808">Transferase</keyword>
<dbReference type="InterPro" id="IPR029056">
    <property type="entry name" value="Ribokinase-like"/>
</dbReference>
<name>A0A7J2U5V9_9CREN</name>